<dbReference type="EMBL" id="BTPU01000070">
    <property type="protein sequence ID" value="GMQ64419.1"/>
    <property type="molecule type" value="Genomic_DNA"/>
</dbReference>
<evidence type="ECO:0000313" key="2">
    <source>
        <dbReference type="Proteomes" id="UP001374599"/>
    </source>
</evidence>
<accession>A0ACB5UPE3</accession>
<protein>
    <submittedName>
        <fullName evidence="1">Uncharacterized protein</fullName>
    </submittedName>
</protein>
<keyword evidence="2" id="KW-1185">Reference proteome</keyword>
<name>A0ACB5UPE3_9FIRM</name>
<evidence type="ECO:0000313" key="1">
    <source>
        <dbReference type="EMBL" id="GMQ64419.1"/>
    </source>
</evidence>
<organism evidence="1 2">
    <name type="scientific">Vallitalea maricola</name>
    <dbReference type="NCBI Taxonomy" id="3074433"/>
    <lineage>
        <taxon>Bacteria</taxon>
        <taxon>Bacillati</taxon>
        <taxon>Bacillota</taxon>
        <taxon>Clostridia</taxon>
        <taxon>Lachnospirales</taxon>
        <taxon>Vallitaleaceae</taxon>
        <taxon>Vallitalea</taxon>
    </lineage>
</organism>
<gene>
    <name evidence="1" type="ORF">AN2V17_36560</name>
</gene>
<comment type="caution">
    <text evidence="1">The sequence shown here is derived from an EMBL/GenBank/DDBJ whole genome shotgun (WGS) entry which is preliminary data.</text>
</comment>
<dbReference type="Proteomes" id="UP001374599">
    <property type="component" value="Unassembled WGS sequence"/>
</dbReference>
<reference evidence="1" key="1">
    <citation type="submission" date="2023-09" db="EMBL/GenBank/DDBJ databases">
        <title>Vallitalea sediminicola and Vallitalea maricola sp. nov., anaerobic bacteria isolated from marine sediment.</title>
        <authorList>
            <person name="Hirano S."/>
            <person name="Maeda A."/>
            <person name="Terahara T."/>
            <person name="Mori K."/>
            <person name="Hamada M."/>
            <person name="Matsumoto R."/>
            <person name="Kobayashi T."/>
        </authorList>
    </citation>
    <scope>NUCLEOTIDE SEQUENCE</scope>
    <source>
        <strain evidence="1">AN17-2</strain>
    </source>
</reference>
<sequence>MGSKDGSNVSRLLDDNERLLDRNEIVGLLNVVNGSEDFYSILCKADRLSRSEFNNRGIVFAQIGLNAEPCSVNCKFCSRGENHYSLDTS</sequence>
<proteinExistence type="predicted"/>